<dbReference type="EMBL" id="PKLF01000007">
    <property type="protein sequence ID" value="MBE8612657.1"/>
    <property type="molecule type" value="Genomic_DNA"/>
</dbReference>
<dbReference type="InterPro" id="IPR018076">
    <property type="entry name" value="T2SS_GspF_dom"/>
</dbReference>
<evidence type="ECO:0000259" key="8">
    <source>
        <dbReference type="Pfam" id="PF00482"/>
    </source>
</evidence>
<evidence type="ECO:0000313" key="9">
    <source>
        <dbReference type="EMBL" id="MBE8612657.1"/>
    </source>
</evidence>
<evidence type="ECO:0000256" key="6">
    <source>
        <dbReference type="ARBA" id="ARBA00022989"/>
    </source>
</evidence>
<dbReference type="Pfam" id="PF00482">
    <property type="entry name" value="T2SSF"/>
    <property type="match status" value="2"/>
</dbReference>
<dbReference type="PANTHER" id="PTHR30012:SF7">
    <property type="entry name" value="PROTEIN TRANSPORT PROTEIN HOFC HOMOLOG"/>
    <property type="match status" value="1"/>
</dbReference>
<comment type="similarity">
    <text evidence="2">Belongs to the GSP F family.</text>
</comment>
<evidence type="ECO:0000256" key="4">
    <source>
        <dbReference type="ARBA" id="ARBA00022519"/>
    </source>
</evidence>
<comment type="caution">
    <text evidence="9">The sequence shown here is derived from an EMBL/GenBank/DDBJ whole genome shotgun (WGS) entry which is preliminary data.</text>
</comment>
<keyword evidence="7" id="KW-0472">Membrane</keyword>
<evidence type="ECO:0000256" key="1">
    <source>
        <dbReference type="ARBA" id="ARBA00004429"/>
    </source>
</evidence>
<comment type="subcellular location">
    <subcellularLocation>
        <location evidence="1">Cell inner membrane</location>
        <topology evidence="1">Multi-pass membrane protein</topology>
    </subcellularLocation>
</comment>
<keyword evidence="6" id="KW-1133">Transmembrane helix</keyword>
<dbReference type="PANTHER" id="PTHR30012">
    <property type="entry name" value="GENERAL SECRETION PATHWAY PROTEIN"/>
    <property type="match status" value="1"/>
</dbReference>
<dbReference type="InterPro" id="IPR042094">
    <property type="entry name" value="T2SS_GspF_sf"/>
</dbReference>
<name>A0A3S4CSP4_MORMO</name>
<dbReference type="AlphaFoldDB" id="A0A3S4CSP4"/>
<dbReference type="RefSeq" id="WP_036415473.1">
    <property type="nucleotide sequence ID" value="NZ_BFCJ01000057.1"/>
</dbReference>
<accession>A0A3S4CSP4</accession>
<protein>
    <submittedName>
        <fullName evidence="9">Pilus assembly protein PilC</fullName>
    </submittedName>
</protein>
<evidence type="ECO:0000256" key="7">
    <source>
        <dbReference type="ARBA" id="ARBA00023136"/>
    </source>
</evidence>
<dbReference type="Proteomes" id="UP000650477">
    <property type="component" value="Unassembled WGS sequence"/>
</dbReference>
<keyword evidence="5" id="KW-0812">Transmembrane</keyword>
<keyword evidence="4" id="KW-0997">Cell inner membrane</keyword>
<evidence type="ECO:0000313" key="10">
    <source>
        <dbReference type="Proteomes" id="UP000650477"/>
    </source>
</evidence>
<dbReference type="PRINTS" id="PR00812">
    <property type="entry name" value="BCTERIALGSPF"/>
</dbReference>
<evidence type="ECO:0000256" key="5">
    <source>
        <dbReference type="ARBA" id="ARBA00022692"/>
    </source>
</evidence>
<dbReference type="GO" id="GO:0005886">
    <property type="term" value="C:plasma membrane"/>
    <property type="evidence" value="ECO:0007669"/>
    <property type="project" value="UniProtKB-SubCell"/>
</dbReference>
<reference evidence="9" key="1">
    <citation type="submission" date="2017-12" db="EMBL/GenBank/DDBJ databases">
        <title>Genome sequencing and analysis.</title>
        <authorList>
            <person name="Huang Y.-T."/>
        </authorList>
    </citation>
    <scope>NUCLEOTIDE SEQUENCE</scope>
    <source>
        <strain evidence="9">VGH116</strain>
    </source>
</reference>
<dbReference type="InterPro" id="IPR003004">
    <property type="entry name" value="GspF/PilC"/>
</dbReference>
<sequence length="399" mass="44944">MQIYRLYDWSGLTPADKVVTGTLISPSENNAVSQLISQSITPVSLFCRKRLVCSQKEKQYLLHFTRQLATLLTSGLPLLKALTLLAGECSHPLWKEVVRALIRQLQQGKTFTQGIMQYPGLFDSFYCQMATVGEETGKLPECLHTIAQHIQSNRDHRAALIKSIRYPVALLVVCFLMITLMFLFVIPEFAKIYTSFGAELPALTQWLIRVSGVITGYTIPAMGIMTAIIFIYHVFRRRHPDIKKTESTCILRIPFIGNIIIFSCVSHIFRILAITQQSGITLISGINTLIMTTTHPLYKEALTVIREDLLHGKTFSESIKQSGLFPSLCHELIATGEATGQFGHFFLYTADWFKSLALNQIQTFFKILQPVLFILLAILVAVLLIAMYLPLFRLGEVLV</sequence>
<keyword evidence="3" id="KW-1003">Cell membrane</keyword>
<gene>
    <name evidence="9" type="ORF">CYG68_09520</name>
</gene>
<dbReference type="FunFam" id="1.20.81.30:FF:000001">
    <property type="entry name" value="Type II secretion system protein F"/>
    <property type="match status" value="1"/>
</dbReference>
<evidence type="ECO:0000256" key="2">
    <source>
        <dbReference type="ARBA" id="ARBA00005745"/>
    </source>
</evidence>
<feature type="domain" description="Type II secretion system protein GspF" evidence="8">
    <location>
        <begin position="64"/>
        <end position="187"/>
    </location>
</feature>
<dbReference type="GO" id="GO:0015628">
    <property type="term" value="P:protein secretion by the type II secretion system"/>
    <property type="evidence" value="ECO:0007669"/>
    <property type="project" value="TreeGrafter"/>
</dbReference>
<proteinExistence type="inferred from homology"/>
<evidence type="ECO:0000256" key="3">
    <source>
        <dbReference type="ARBA" id="ARBA00022475"/>
    </source>
</evidence>
<feature type="domain" description="Type II secretion system protein GspF" evidence="8">
    <location>
        <begin position="269"/>
        <end position="390"/>
    </location>
</feature>
<dbReference type="Gene3D" id="1.20.81.30">
    <property type="entry name" value="Type II secretion system (T2SS), domain F"/>
    <property type="match status" value="2"/>
</dbReference>
<organism evidence="9 10">
    <name type="scientific">Morganella morganii</name>
    <name type="common">Proteus morganii</name>
    <dbReference type="NCBI Taxonomy" id="582"/>
    <lineage>
        <taxon>Bacteria</taxon>
        <taxon>Pseudomonadati</taxon>
        <taxon>Pseudomonadota</taxon>
        <taxon>Gammaproteobacteria</taxon>
        <taxon>Enterobacterales</taxon>
        <taxon>Morganellaceae</taxon>
        <taxon>Morganella</taxon>
    </lineage>
</organism>